<keyword evidence="6" id="KW-1185">Reference proteome</keyword>
<proteinExistence type="inferred from homology"/>
<feature type="domain" description="Peptidase S8/S53" evidence="4">
    <location>
        <begin position="70"/>
        <end position="425"/>
    </location>
</feature>
<dbReference type="SUPFAM" id="SSF52743">
    <property type="entry name" value="Subtilisin-like"/>
    <property type="match status" value="1"/>
</dbReference>
<dbReference type="InterPro" id="IPR036852">
    <property type="entry name" value="Peptidase_S8/S53_dom_sf"/>
</dbReference>
<evidence type="ECO:0000259" key="4">
    <source>
        <dbReference type="Pfam" id="PF00082"/>
    </source>
</evidence>
<gene>
    <name evidence="5" type="ORF">RJ639_000917</name>
</gene>
<reference evidence="5" key="1">
    <citation type="submission" date="2022-12" db="EMBL/GenBank/DDBJ databases">
        <title>Draft genome assemblies for two species of Escallonia (Escalloniales).</title>
        <authorList>
            <person name="Chanderbali A."/>
            <person name="Dervinis C."/>
            <person name="Anghel I."/>
            <person name="Soltis D."/>
            <person name="Soltis P."/>
            <person name="Zapata F."/>
        </authorList>
    </citation>
    <scope>NUCLEOTIDE SEQUENCE</scope>
    <source>
        <strain evidence="5">UCBG64.0493</strain>
        <tissue evidence="5">Leaf</tissue>
    </source>
</reference>
<evidence type="ECO:0000256" key="3">
    <source>
        <dbReference type="PROSITE-ProRule" id="PRU01240"/>
    </source>
</evidence>
<dbReference type="PROSITE" id="PS51892">
    <property type="entry name" value="SUBTILASE"/>
    <property type="match status" value="1"/>
</dbReference>
<dbReference type="Pfam" id="PF00082">
    <property type="entry name" value="Peptidase_S8"/>
    <property type="match status" value="1"/>
</dbReference>
<name>A0AA88XQH3_9ASTE</name>
<dbReference type="InterPro" id="IPR000209">
    <property type="entry name" value="Peptidase_S8/S53_dom"/>
</dbReference>
<evidence type="ECO:0000313" key="6">
    <source>
        <dbReference type="Proteomes" id="UP001188597"/>
    </source>
</evidence>
<comment type="similarity">
    <text evidence="1 3">Belongs to the peptidase S8 family.</text>
</comment>
<comment type="caution">
    <text evidence="5">The sequence shown here is derived from an EMBL/GenBank/DDBJ whole genome shotgun (WGS) entry which is preliminary data.</text>
</comment>
<dbReference type="InterPro" id="IPR045051">
    <property type="entry name" value="SBT"/>
</dbReference>
<dbReference type="Gene3D" id="3.50.30.30">
    <property type="match status" value="1"/>
</dbReference>
<comment type="caution">
    <text evidence="3">Lacks conserved residue(s) required for the propagation of feature annotation.</text>
</comment>
<evidence type="ECO:0000313" key="5">
    <source>
        <dbReference type="EMBL" id="KAK3042665.1"/>
    </source>
</evidence>
<evidence type="ECO:0000256" key="2">
    <source>
        <dbReference type="ARBA" id="ARBA00022729"/>
    </source>
</evidence>
<sequence>MDAGTGFTSQVYELLPCLTLSEQIMEDVQRSLLYDFLSIFHLSLRPSSLLCPCFILVFFVGSSKIVGARSYEKGDPKTIMSDDDHGTLCAALAAGNAIKVDGYGICRGSLPSARIAVYRVGSTAASLFKALMDAVHDKVDVISVSMFIKYRDQSFDEDFSRSDIGRGTYIAMMAGIPSCASAGNVSGWGTVHNSYPWIICCGASTSSRKYTTKIRLQNGTEIEGFSRNEFPDTKLHDLVFASACSWCLILLRHEVLCDPFPLPAVCFKEKESKMITAGMEDENFEFWFTVLIPDGECLGYFLDAINSVLLESESALKSEGFMQTLSRLDQCQILRSVVQEPTLASFSAQGPDSFAPCVLKPDICAPGVDIVAPTVMDGDGRVSCIVESGTSLATAIVAGAMGYLKRHHPDWWSPAALRSSLMTTDSVAFKREVTFVGSQLNMQFNAKLADISHPAVLHIEVDPKQLIFEQEKVKKSFRLTVTLYSWEGCEDDVISASLVWENESYSARSPIVIYKKELKATRAIEKAHVKFDSIDFLNDRLQFVAVRWRVAVRRPLCGIAVVRGDWRLEKQRASREWRAVSRENEKAGGEWPSSIRGCPVESGRASTAVRYYGGPWRLETGEAESQLRVESRQP</sequence>
<protein>
    <recommendedName>
        <fullName evidence="4">Peptidase S8/S53 domain-containing protein</fullName>
    </recommendedName>
</protein>
<dbReference type="Gene3D" id="3.40.50.200">
    <property type="entry name" value="Peptidase S8/S53 domain"/>
    <property type="match status" value="1"/>
</dbReference>
<dbReference type="PANTHER" id="PTHR10795">
    <property type="entry name" value="PROPROTEIN CONVERTASE SUBTILISIN/KEXIN"/>
    <property type="match status" value="1"/>
</dbReference>
<accession>A0AA88XQH3</accession>
<dbReference type="GO" id="GO:0004252">
    <property type="term" value="F:serine-type endopeptidase activity"/>
    <property type="evidence" value="ECO:0007669"/>
    <property type="project" value="InterPro"/>
</dbReference>
<keyword evidence="2" id="KW-0732">Signal</keyword>
<dbReference type="EMBL" id="JAVXUP010000017">
    <property type="protein sequence ID" value="KAK3042665.1"/>
    <property type="molecule type" value="Genomic_DNA"/>
</dbReference>
<organism evidence="5 6">
    <name type="scientific">Escallonia herrerae</name>
    <dbReference type="NCBI Taxonomy" id="1293975"/>
    <lineage>
        <taxon>Eukaryota</taxon>
        <taxon>Viridiplantae</taxon>
        <taxon>Streptophyta</taxon>
        <taxon>Embryophyta</taxon>
        <taxon>Tracheophyta</taxon>
        <taxon>Spermatophyta</taxon>
        <taxon>Magnoliopsida</taxon>
        <taxon>eudicotyledons</taxon>
        <taxon>Gunneridae</taxon>
        <taxon>Pentapetalae</taxon>
        <taxon>asterids</taxon>
        <taxon>campanulids</taxon>
        <taxon>Escalloniales</taxon>
        <taxon>Escalloniaceae</taxon>
        <taxon>Escallonia</taxon>
    </lineage>
</organism>
<dbReference type="AlphaFoldDB" id="A0AA88XQH3"/>
<dbReference type="Proteomes" id="UP001188597">
    <property type="component" value="Unassembled WGS sequence"/>
</dbReference>
<evidence type="ECO:0000256" key="1">
    <source>
        <dbReference type="ARBA" id="ARBA00011073"/>
    </source>
</evidence>
<dbReference type="GO" id="GO:0006508">
    <property type="term" value="P:proteolysis"/>
    <property type="evidence" value="ECO:0007669"/>
    <property type="project" value="InterPro"/>
</dbReference>